<sequence>MLKNSRFISPIVSCKWLNDNRHLKSLIILDARVTTNDTPSEETFIPNSRYFDIKGKFSDLNADFPNTIPSPEQFQSEARQLGINNESLIVVYDDKGLYWSPRVWWLFKTFGFDNVAVLNGGLPEWVKNDYETTTDLDTPYWTPGNFSAVYQPERMCFFDDILNLPEDDSVKLLDARSKERFQCEVPEPRAGLRSGTIPKSKNLPYTHLFDGYCLKPKADLKAVFDTFKIEDNSLIFSCGSGITACILALAAEISDYKNLTVYDGSWTEYGTLTT</sequence>
<evidence type="ECO:0000256" key="2">
    <source>
        <dbReference type="ARBA" id="ARBA00022737"/>
    </source>
</evidence>
<dbReference type="CDD" id="cd01448">
    <property type="entry name" value="TST_Repeat_1"/>
    <property type="match status" value="1"/>
</dbReference>
<dbReference type="Proteomes" id="UP001203687">
    <property type="component" value="Unassembled WGS sequence"/>
</dbReference>
<keyword evidence="2" id="KW-0677">Repeat</keyword>
<dbReference type="EMBL" id="JALPQF010000007">
    <property type="protein sequence ID" value="MCK8480648.1"/>
    <property type="molecule type" value="Genomic_DNA"/>
</dbReference>
<dbReference type="PROSITE" id="PS50206">
    <property type="entry name" value="RHODANESE_3"/>
    <property type="match status" value="2"/>
</dbReference>
<dbReference type="SMART" id="SM00450">
    <property type="entry name" value="RHOD"/>
    <property type="match status" value="2"/>
</dbReference>
<evidence type="ECO:0000259" key="3">
    <source>
        <dbReference type="PROSITE" id="PS50206"/>
    </source>
</evidence>
<accession>A0ABT0H8F9</accession>
<organism evidence="4 5">
    <name type="scientific">Psychroserpens algicola</name>
    <dbReference type="NCBI Taxonomy" id="1719034"/>
    <lineage>
        <taxon>Bacteria</taxon>
        <taxon>Pseudomonadati</taxon>
        <taxon>Bacteroidota</taxon>
        <taxon>Flavobacteriia</taxon>
        <taxon>Flavobacteriales</taxon>
        <taxon>Flavobacteriaceae</taxon>
        <taxon>Psychroserpens</taxon>
    </lineage>
</organism>
<evidence type="ECO:0000313" key="5">
    <source>
        <dbReference type="Proteomes" id="UP001203687"/>
    </source>
</evidence>
<dbReference type="InterPro" id="IPR045078">
    <property type="entry name" value="TST/MPST-like"/>
</dbReference>
<feature type="domain" description="Rhodanese" evidence="3">
    <location>
        <begin position="166"/>
        <end position="274"/>
    </location>
</feature>
<feature type="domain" description="Rhodanese" evidence="3">
    <location>
        <begin position="22"/>
        <end position="134"/>
    </location>
</feature>
<comment type="caution">
    <text evidence="4">The sequence shown here is derived from an EMBL/GenBank/DDBJ whole genome shotgun (WGS) entry which is preliminary data.</text>
</comment>
<keyword evidence="5" id="KW-1185">Reference proteome</keyword>
<dbReference type="InterPro" id="IPR001763">
    <property type="entry name" value="Rhodanese-like_dom"/>
</dbReference>
<dbReference type="Gene3D" id="3.40.250.10">
    <property type="entry name" value="Rhodanese-like domain"/>
    <property type="match status" value="2"/>
</dbReference>
<name>A0ABT0H8F9_9FLAO</name>
<dbReference type="PANTHER" id="PTHR11364:SF27">
    <property type="entry name" value="SULFURTRANSFERASE"/>
    <property type="match status" value="1"/>
</dbReference>
<proteinExistence type="predicted"/>
<dbReference type="PANTHER" id="PTHR11364">
    <property type="entry name" value="THIOSULFATE SULFERTANSFERASE"/>
    <property type="match status" value="1"/>
</dbReference>
<dbReference type="InterPro" id="IPR036873">
    <property type="entry name" value="Rhodanese-like_dom_sf"/>
</dbReference>
<gene>
    <name evidence="4" type="ORF">MUY34_08455</name>
</gene>
<dbReference type="CDD" id="cd01449">
    <property type="entry name" value="TST_Repeat_2"/>
    <property type="match status" value="1"/>
</dbReference>
<protein>
    <submittedName>
        <fullName evidence="4">Sulfurtransferase</fullName>
    </submittedName>
</protein>
<reference evidence="4" key="1">
    <citation type="submission" date="2022-04" db="EMBL/GenBank/DDBJ databases">
        <authorList>
            <person name="Ren T."/>
        </authorList>
    </citation>
    <scope>NUCLEOTIDE SEQUENCE</scope>
    <source>
        <strain evidence="4">F63249</strain>
    </source>
</reference>
<evidence type="ECO:0000256" key="1">
    <source>
        <dbReference type="ARBA" id="ARBA00022679"/>
    </source>
</evidence>
<keyword evidence="1" id="KW-0808">Transferase</keyword>
<dbReference type="RefSeq" id="WP_248412704.1">
    <property type="nucleotide sequence ID" value="NZ_JALPQF010000007.1"/>
</dbReference>
<dbReference type="Pfam" id="PF00581">
    <property type="entry name" value="Rhodanese"/>
    <property type="match status" value="2"/>
</dbReference>
<evidence type="ECO:0000313" key="4">
    <source>
        <dbReference type="EMBL" id="MCK8480648.1"/>
    </source>
</evidence>
<dbReference type="SUPFAM" id="SSF52821">
    <property type="entry name" value="Rhodanese/Cell cycle control phosphatase"/>
    <property type="match status" value="2"/>
</dbReference>